<comment type="caution">
    <text evidence="6">The sequence shown here is derived from an EMBL/GenBank/DDBJ whole genome shotgun (WGS) entry which is preliminary data.</text>
</comment>
<dbReference type="PANTHER" id="PTHR46202">
    <property type="entry name" value="DNA EXCISION REPAIR PROTEIN ERCC-8"/>
    <property type="match status" value="1"/>
</dbReference>
<dbReference type="Proteomes" id="UP000469890">
    <property type="component" value="Unassembled WGS sequence"/>
</dbReference>
<dbReference type="Gene3D" id="2.130.10.10">
    <property type="entry name" value="YVTN repeat-like/Quinoprotein amine dehydrogenase"/>
    <property type="match status" value="1"/>
</dbReference>
<dbReference type="GO" id="GO:0043161">
    <property type="term" value="P:proteasome-mediated ubiquitin-dependent protein catabolic process"/>
    <property type="evidence" value="ECO:0007669"/>
    <property type="project" value="TreeGrafter"/>
</dbReference>
<dbReference type="PROSITE" id="PS50294">
    <property type="entry name" value="WD_REPEATS_REGION"/>
    <property type="match status" value="3"/>
</dbReference>
<protein>
    <submittedName>
        <fullName evidence="6">DNA excision repair protein ERCC-8-like protein</fullName>
    </submittedName>
</protein>
<dbReference type="GO" id="GO:0031464">
    <property type="term" value="C:Cul4A-RING E3 ubiquitin ligase complex"/>
    <property type="evidence" value="ECO:0007669"/>
    <property type="project" value="TreeGrafter"/>
</dbReference>
<dbReference type="GO" id="GO:0000109">
    <property type="term" value="C:nucleotide-excision repair complex"/>
    <property type="evidence" value="ECO:0007669"/>
    <property type="project" value="TreeGrafter"/>
</dbReference>
<keyword evidence="2" id="KW-0677">Repeat</keyword>
<dbReference type="Pfam" id="PF00400">
    <property type="entry name" value="WD40"/>
    <property type="match status" value="4"/>
</dbReference>
<accession>A0A8H4BSH9</accession>
<name>A0A8H4BSH9_MUCCL</name>
<feature type="repeat" description="WD" evidence="5">
    <location>
        <begin position="259"/>
        <end position="300"/>
    </location>
</feature>
<evidence type="ECO:0000256" key="5">
    <source>
        <dbReference type="PROSITE-ProRule" id="PRU00221"/>
    </source>
</evidence>
<keyword evidence="1 5" id="KW-0853">WD repeat</keyword>
<evidence type="ECO:0000256" key="2">
    <source>
        <dbReference type="ARBA" id="ARBA00022737"/>
    </source>
</evidence>
<keyword evidence="3" id="KW-0227">DNA damage</keyword>
<dbReference type="GO" id="GO:0000209">
    <property type="term" value="P:protein polyubiquitination"/>
    <property type="evidence" value="ECO:0007669"/>
    <property type="project" value="TreeGrafter"/>
</dbReference>
<dbReference type="InterPro" id="IPR015943">
    <property type="entry name" value="WD40/YVTN_repeat-like_dom_sf"/>
</dbReference>
<evidence type="ECO:0000313" key="7">
    <source>
        <dbReference type="Proteomes" id="UP000469890"/>
    </source>
</evidence>
<dbReference type="SUPFAM" id="SSF50978">
    <property type="entry name" value="WD40 repeat-like"/>
    <property type="match status" value="1"/>
</dbReference>
<dbReference type="SMART" id="SM00320">
    <property type="entry name" value="WD40"/>
    <property type="match status" value="5"/>
</dbReference>
<evidence type="ECO:0000313" key="6">
    <source>
        <dbReference type="EMBL" id="KAF1806666.1"/>
    </source>
</evidence>
<evidence type="ECO:0000256" key="1">
    <source>
        <dbReference type="ARBA" id="ARBA00022574"/>
    </source>
</evidence>
<feature type="repeat" description="WD" evidence="5">
    <location>
        <begin position="178"/>
        <end position="220"/>
    </location>
</feature>
<dbReference type="InterPro" id="IPR019775">
    <property type="entry name" value="WD40_repeat_CS"/>
</dbReference>
<gene>
    <name evidence="6" type="ORF">FB192DRAFT_1425783</name>
</gene>
<dbReference type="PROSITE" id="PS00678">
    <property type="entry name" value="WD_REPEATS_1"/>
    <property type="match status" value="2"/>
</dbReference>
<reference evidence="6 7" key="1">
    <citation type="submission" date="2019-09" db="EMBL/GenBank/DDBJ databases">
        <authorList>
            <consortium name="DOE Joint Genome Institute"/>
            <person name="Mondo S.J."/>
            <person name="Navarro-Mendoza M.I."/>
            <person name="Perez-Arques C."/>
            <person name="Panchal S."/>
            <person name="Nicolas F.E."/>
            <person name="Ganguly P."/>
            <person name="Pangilinan J."/>
            <person name="Grigoriev I."/>
            <person name="Heitman J."/>
            <person name="Sanya K."/>
            <person name="Garre V."/>
        </authorList>
    </citation>
    <scope>NUCLEOTIDE SEQUENCE [LARGE SCALE GENOMIC DNA]</scope>
    <source>
        <strain evidence="6 7">MU402</strain>
    </source>
</reference>
<feature type="repeat" description="WD" evidence="5">
    <location>
        <begin position="92"/>
        <end position="134"/>
    </location>
</feature>
<dbReference type="InterPro" id="IPR001680">
    <property type="entry name" value="WD40_rpt"/>
</dbReference>
<dbReference type="InterPro" id="IPR036322">
    <property type="entry name" value="WD40_repeat_dom_sf"/>
</dbReference>
<dbReference type="InterPro" id="IPR020472">
    <property type="entry name" value="WD40_PAC1"/>
</dbReference>
<evidence type="ECO:0000256" key="4">
    <source>
        <dbReference type="ARBA" id="ARBA00023204"/>
    </source>
</evidence>
<dbReference type="InterPro" id="IPR042238">
    <property type="entry name" value="Rad28/ERCC8/Ckn1/ATCSA-1"/>
</dbReference>
<dbReference type="AlphaFoldDB" id="A0A8H4BSH9"/>
<organism evidence="6 7">
    <name type="scientific">Mucor circinelloides f. lusitanicus</name>
    <name type="common">Mucor racemosus var. lusitanicus</name>
    <dbReference type="NCBI Taxonomy" id="29924"/>
    <lineage>
        <taxon>Eukaryota</taxon>
        <taxon>Fungi</taxon>
        <taxon>Fungi incertae sedis</taxon>
        <taxon>Mucoromycota</taxon>
        <taxon>Mucoromycotina</taxon>
        <taxon>Mucoromycetes</taxon>
        <taxon>Mucorales</taxon>
        <taxon>Mucorineae</taxon>
        <taxon>Mucoraceae</taxon>
        <taxon>Mucor</taxon>
    </lineage>
</organism>
<evidence type="ECO:0000256" key="3">
    <source>
        <dbReference type="ARBA" id="ARBA00022763"/>
    </source>
</evidence>
<dbReference type="PANTHER" id="PTHR46202:SF1">
    <property type="entry name" value="DNA EXCISION REPAIR PROTEIN ERCC-8"/>
    <property type="match status" value="1"/>
</dbReference>
<proteinExistence type="predicted"/>
<dbReference type="GO" id="GO:0006283">
    <property type="term" value="P:transcription-coupled nucleotide-excision repair"/>
    <property type="evidence" value="ECO:0007669"/>
    <property type="project" value="InterPro"/>
</dbReference>
<dbReference type="PROSITE" id="PS50082">
    <property type="entry name" value="WD_REPEATS_2"/>
    <property type="match status" value="3"/>
</dbReference>
<sequence>MYSFMKKREYGVLNPLRLERAETTRRAYNLQLSKSKELALSHRGGVNSVKIEAIEQRYLLSGGADGKVHVFDLQAIPAEHMRNEPIASTARVDRHKYAVTSVSWFPFDTGMFVTSSYDTTIKVWDTNEMKPAYVFDMESRVNCQAMSPIASHSLVASAASEPRIRLCDLNSGAFTHSLTGHSGSVLACTWSMNREYILYSGGDDRTIRVWDIRRASSCLMSLDQDNAGKRPCTPLIVALHLFAPPPPFLAMRDPLAETNTAHGKGVNGLTMTPDGRYLVSLGLDEKIRLWDTESGENTFVNYGSSWRNRFKLHMEATVSSTEVWPPLLYIPSDDRQVLVYRLLDGVLVQRLKGAYGRVICVEKRDAYQEYYSGSNGGEILVWEPPIQGDTLDAMEDVDLDAWSASETEA</sequence>
<keyword evidence="4" id="KW-0234">DNA repair</keyword>
<dbReference type="EMBL" id="JAAECE010000001">
    <property type="protein sequence ID" value="KAF1806666.1"/>
    <property type="molecule type" value="Genomic_DNA"/>
</dbReference>
<dbReference type="PRINTS" id="PR00320">
    <property type="entry name" value="GPROTEINBRPT"/>
</dbReference>